<protein>
    <submittedName>
        <fullName evidence="1 3">Uncharacterized protein</fullName>
    </submittedName>
</protein>
<dbReference type="EMBL" id="LN609528">
    <property type="protein sequence ID" value="CEF63443.1"/>
    <property type="molecule type" value="Genomic_DNA"/>
</dbReference>
<reference evidence="3" key="2">
    <citation type="submission" date="2020-12" db="UniProtKB">
        <authorList>
            <consortium name="WormBaseParasite"/>
        </authorList>
    </citation>
    <scope>IDENTIFICATION</scope>
</reference>
<organism evidence="1">
    <name type="scientific">Strongyloides ratti</name>
    <name type="common">Parasitic roundworm</name>
    <dbReference type="NCBI Taxonomy" id="34506"/>
    <lineage>
        <taxon>Eukaryota</taxon>
        <taxon>Metazoa</taxon>
        <taxon>Ecdysozoa</taxon>
        <taxon>Nematoda</taxon>
        <taxon>Chromadorea</taxon>
        <taxon>Rhabditida</taxon>
        <taxon>Tylenchina</taxon>
        <taxon>Panagrolaimomorpha</taxon>
        <taxon>Strongyloidoidea</taxon>
        <taxon>Strongyloididae</taxon>
        <taxon>Strongyloides</taxon>
    </lineage>
</organism>
<dbReference type="STRING" id="34506.A0A090MW53"/>
<keyword evidence="2" id="KW-1185">Reference proteome</keyword>
<proteinExistence type="predicted"/>
<evidence type="ECO:0000313" key="1">
    <source>
        <dbReference type="EMBL" id="CEF63443.1"/>
    </source>
</evidence>
<dbReference type="GeneID" id="36375808"/>
<evidence type="ECO:0000313" key="4">
    <source>
        <dbReference type="WormBase" id="SRAE_1000170500"/>
    </source>
</evidence>
<reference evidence="1 2" key="1">
    <citation type="submission" date="2014-09" db="EMBL/GenBank/DDBJ databases">
        <authorList>
            <person name="Martin A.A."/>
        </authorList>
    </citation>
    <scope>NUCLEOTIDE SEQUENCE</scope>
    <source>
        <strain evidence="2">ED321</strain>
        <strain evidence="1">ED321 Heterogonic</strain>
    </source>
</reference>
<accession>A0A090MW53</accession>
<dbReference type="WBParaSite" id="SRAE_1000170500.1">
    <property type="protein sequence ID" value="SRAE_1000170500.1"/>
    <property type="gene ID" value="WBGene00258313"/>
</dbReference>
<dbReference type="AlphaFoldDB" id="A0A090MW53"/>
<dbReference type="Proteomes" id="UP000035682">
    <property type="component" value="Unplaced"/>
</dbReference>
<evidence type="ECO:0000313" key="2">
    <source>
        <dbReference type="Proteomes" id="UP000035682"/>
    </source>
</evidence>
<name>A0A090MW53_STRRB</name>
<dbReference type="RefSeq" id="XP_024502645.1">
    <property type="nucleotide sequence ID" value="XM_024648692.1"/>
</dbReference>
<gene>
    <name evidence="1 3 4" type="ORF">SRAE_1000170500</name>
</gene>
<dbReference type="CTD" id="36375808"/>
<dbReference type="OrthoDB" id="10058156at2759"/>
<evidence type="ECO:0000313" key="3">
    <source>
        <dbReference type="WBParaSite" id="SRAE_1000170500.1"/>
    </source>
</evidence>
<dbReference type="WormBase" id="SRAE_1000170500">
    <property type="protein sequence ID" value="SRP03156"/>
    <property type="gene ID" value="WBGene00258313"/>
</dbReference>
<sequence length="107" mass="11972">MKECFKVSDKSMEAVNCLLLNRSGRIEDTISKSGLDSFVGAKERMLMLCLVNGLKNRERKGAVMQQQQSTIKTTFEETCRVADGSELIQNSVKENGVLKMDTKKGYC</sequence>